<gene>
    <name evidence="2" type="primary">LOC107764800</name>
</gene>
<reference evidence="2" key="2">
    <citation type="submission" date="2025-08" db="UniProtKB">
        <authorList>
            <consortium name="RefSeq"/>
        </authorList>
    </citation>
    <scope>IDENTIFICATION</scope>
    <source>
        <tissue evidence="2">Leaf</tissue>
    </source>
</reference>
<evidence type="ECO:0000313" key="1">
    <source>
        <dbReference type="Proteomes" id="UP000790787"/>
    </source>
</evidence>
<dbReference type="Proteomes" id="UP000790787">
    <property type="component" value="Chromosome 16"/>
</dbReference>
<accession>A0AC58SUP7</accession>
<keyword evidence="1" id="KW-1185">Reference proteome</keyword>
<name>A0AC58SUP7_TOBAC</name>
<proteinExistence type="predicted"/>
<evidence type="ECO:0000313" key="2">
    <source>
        <dbReference type="RefSeq" id="XP_075088679.1"/>
    </source>
</evidence>
<protein>
    <submittedName>
        <fullName evidence="2">Protein NRT1/ PTR FAMILY 4.5-like isoform X1</fullName>
    </submittedName>
</protein>
<organism evidence="1 2">
    <name type="scientific">Nicotiana tabacum</name>
    <name type="common">Common tobacco</name>
    <dbReference type="NCBI Taxonomy" id="4097"/>
    <lineage>
        <taxon>Eukaryota</taxon>
        <taxon>Viridiplantae</taxon>
        <taxon>Streptophyta</taxon>
        <taxon>Embryophyta</taxon>
        <taxon>Tracheophyta</taxon>
        <taxon>Spermatophyta</taxon>
        <taxon>Magnoliopsida</taxon>
        <taxon>eudicotyledons</taxon>
        <taxon>Gunneridae</taxon>
        <taxon>Pentapetalae</taxon>
        <taxon>asterids</taxon>
        <taxon>lamiids</taxon>
        <taxon>Solanales</taxon>
        <taxon>Solanaceae</taxon>
        <taxon>Nicotianoideae</taxon>
        <taxon>Nicotianeae</taxon>
        <taxon>Nicotiana</taxon>
    </lineage>
</organism>
<dbReference type="RefSeq" id="XP_075088679.1">
    <property type="nucleotide sequence ID" value="XM_075232578.1"/>
</dbReference>
<reference evidence="1" key="1">
    <citation type="journal article" date="2014" name="Nat. Commun.">
        <title>The tobacco genome sequence and its comparison with those of tomato and potato.</title>
        <authorList>
            <person name="Sierro N."/>
            <person name="Battey J.N."/>
            <person name="Ouadi S."/>
            <person name="Bakaher N."/>
            <person name="Bovet L."/>
            <person name="Willig A."/>
            <person name="Goepfert S."/>
            <person name="Peitsch M.C."/>
            <person name="Ivanov N.V."/>
        </authorList>
    </citation>
    <scope>NUCLEOTIDE SEQUENCE [LARGE SCALE GENOMIC DNA]</scope>
</reference>
<sequence length="579" mass="64658">MGMCRDVNTEPKQPPRVGGNRATLFVYVMAGIDVMAFFATGVSLVTYFYGFMNFNITKSATAVTNFMGTAFLLALFGAFLSDTYLSRFKTCVLFGCFEVVGYALLAVQAHFRQLRPFPCKDVPLSQLNQCESANKGQLAILYAGLYLVAIGTGGVKAATPPLGADQYDEKDPKEAAKLSSYFNWLMFFLTTGALFGVTFVVWISENQGWDWSFAACSIVVGLAILFLTMGKSLYRNNVSNGSPITRIMQVFVVALRNRNLPLPENEHEIHDKESRNDTEILRKTDQFRFLDRATIMRTDQNTFTSSAHGPWKLCTVTQVEETKIVVRMLPIILSTVFMNTCLAQLQTFTIQQSTTMDRKIHKFEVPGASIPAIPLLFMIILIPIYERVFIPIARKFTGIPTGIRQLQRIGVGLVLSAMSMAVAAIVEKHRKTVAIKHNMVESATPLPMSVFWLGYQYAIFGLADMFTFVGLMDFFYSESSSSMKALSTAISWSSLAIGYYTSSVVVSIVNKVSGGWLDNNNLNKDKLDYFYWLLAGLSVLNFGFYLLCASWYKYKKVDVNPEDVLLSKEAKGKIETNIV</sequence>